<dbReference type="PROSITE" id="PS51419">
    <property type="entry name" value="RAB"/>
    <property type="match status" value="1"/>
</dbReference>
<name>A0A2A6BMM3_PRIPA</name>
<dbReference type="PROSITE" id="PS51421">
    <property type="entry name" value="RAS"/>
    <property type="match status" value="1"/>
</dbReference>
<dbReference type="PANTHER" id="PTHR46152:SF3">
    <property type="entry name" value="NF-KAPPA-B INHIBITOR-INTERACTING RAS-LIKE PROTEIN"/>
    <property type="match status" value="1"/>
</dbReference>
<evidence type="ECO:0000256" key="1">
    <source>
        <dbReference type="ARBA" id="ARBA00008094"/>
    </source>
</evidence>
<dbReference type="InterPro" id="IPR027417">
    <property type="entry name" value="P-loop_NTPase"/>
</dbReference>
<dbReference type="Pfam" id="PF00071">
    <property type="entry name" value="Ras"/>
    <property type="match status" value="1"/>
</dbReference>
<dbReference type="AlphaFoldDB" id="A0A2A6BMM3"/>
<dbReference type="EnsemblMetazoa" id="PPA27865.1">
    <property type="protein sequence ID" value="PPA27865.1"/>
    <property type="gene ID" value="WBGene00117419"/>
</dbReference>
<dbReference type="GO" id="GO:0003924">
    <property type="term" value="F:GTPase activity"/>
    <property type="evidence" value="ECO:0007669"/>
    <property type="project" value="InterPro"/>
</dbReference>
<feature type="region of interest" description="Disordered" evidence="4">
    <location>
        <begin position="1"/>
        <end position="65"/>
    </location>
</feature>
<evidence type="ECO:0000256" key="2">
    <source>
        <dbReference type="ARBA" id="ARBA00022741"/>
    </source>
</evidence>
<evidence type="ECO:0000256" key="3">
    <source>
        <dbReference type="ARBA" id="ARBA00023134"/>
    </source>
</evidence>
<dbReference type="SMART" id="SM00175">
    <property type="entry name" value="RAB"/>
    <property type="match status" value="1"/>
</dbReference>
<comment type="similarity">
    <text evidence="1">Belongs to the small GTPase superfamily. Ras family. KappaB-Ras subfamily.</text>
</comment>
<feature type="region of interest" description="Disordered" evidence="4">
    <location>
        <begin position="215"/>
        <end position="276"/>
    </location>
</feature>
<feature type="compositionally biased region" description="Polar residues" evidence="4">
    <location>
        <begin position="146"/>
        <end position="157"/>
    </location>
</feature>
<dbReference type="InterPro" id="IPR001806">
    <property type="entry name" value="Small_GTPase"/>
</dbReference>
<feature type="compositionally biased region" description="Polar residues" evidence="4">
    <location>
        <begin position="43"/>
        <end position="54"/>
    </location>
</feature>
<dbReference type="InterPro" id="IPR042227">
    <property type="entry name" value="KBRS"/>
</dbReference>
<dbReference type="GO" id="GO:0032794">
    <property type="term" value="F:GTPase activating protein binding"/>
    <property type="evidence" value="ECO:0000318"/>
    <property type="project" value="GO_Central"/>
</dbReference>
<dbReference type="GO" id="GO:0005525">
    <property type="term" value="F:GTP binding"/>
    <property type="evidence" value="ECO:0007669"/>
    <property type="project" value="UniProtKB-KW"/>
</dbReference>
<dbReference type="Gene3D" id="3.40.50.300">
    <property type="entry name" value="P-loop containing nucleotide triphosphate hydrolases"/>
    <property type="match status" value="1"/>
</dbReference>
<dbReference type="SUPFAM" id="SSF52540">
    <property type="entry name" value="P-loop containing nucleoside triphosphate hydrolases"/>
    <property type="match status" value="1"/>
</dbReference>
<accession>A0A2A6BMM3</accession>
<dbReference type="OrthoDB" id="10002389at2759"/>
<protein>
    <submittedName>
        <fullName evidence="5">ADP ribosylation factor</fullName>
    </submittedName>
</protein>
<keyword evidence="6" id="KW-1185">Reference proteome</keyword>
<proteinExistence type="inferred from homology"/>
<feature type="compositionally biased region" description="Gly residues" evidence="4">
    <location>
        <begin position="134"/>
        <end position="143"/>
    </location>
</feature>
<dbReference type="PANTHER" id="PTHR46152">
    <property type="entry name" value="NF-KAPPA-B INHIBITOR-INTERACTING RAS-LIKE PROTEIN"/>
    <property type="match status" value="1"/>
</dbReference>
<evidence type="ECO:0000313" key="6">
    <source>
        <dbReference type="Proteomes" id="UP000005239"/>
    </source>
</evidence>
<dbReference type="Proteomes" id="UP000005239">
    <property type="component" value="Unassembled WGS sequence"/>
</dbReference>
<feature type="compositionally biased region" description="Basic and acidic residues" evidence="4">
    <location>
        <begin position="159"/>
        <end position="170"/>
    </location>
</feature>
<sequence>MLTPPPSSSSSTSSSPPPSSMIKPSYLPSSRVLIDPPTPPPSIGSNPYSLTTSRPPALYYDEESRGGYREMEAAGWYDSMVQLQQSQYRTLQHRRSVTTVERSNRGEGRQPLTPLNWDVATGQIRGRPREIKRGNGGGTGKGRTGSQVPDLTRQSLVTDGKDEKRRDDKGIGGLRRSARRSLSRSRLIQAVLAVPRKANEGMKWWRDEEKDKSVEDYLPSSPALQQQQKQQTHYKSSSHLYPAAPSAGPASPAASHYSAVRPASTRSSRPPPSRTMRVVVLGAKKVGKTAILRQVACIENITTKPYVQTIEDTYQVLLEDGDKPREILIFHDTAGFLPANSGNLELKRAYQQVADAFVLVYNVNDHQSFNRMDQMKKLIDKHYAKEKKEVPIVVLGTQTDPDADGSREVTSEFALNWAQKEKVKLFEVTATDRNSLIDFVHYIGQRHFHPQKESKFSLSKKLKSDKPNNAILMDF</sequence>
<dbReference type="GO" id="GO:0043124">
    <property type="term" value="P:negative regulation of canonical NF-kappaB signal transduction"/>
    <property type="evidence" value="ECO:0007669"/>
    <property type="project" value="InterPro"/>
</dbReference>
<evidence type="ECO:0000313" key="5">
    <source>
        <dbReference type="EnsemblMetazoa" id="PPA27865.1"/>
    </source>
</evidence>
<feature type="compositionally biased region" description="Low complexity" evidence="4">
    <location>
        <begin position="242"/>
        <end position="276"/>
    </location>
</feature>
<dbReference type="GO" id="GO:0032484">
    <property type="term" value="P:Ral protein signal transduction"/>
    <property type="evidence" value="ECO:0000318"/>
    <property type="project" value="GO_Central"/>
</dbReference>
<dbReference type="SMART" id="SM00173">
    <property type="entry name" value="RAS"/>
    <property type="match status" value="1"/>
</dbReference>
<reference evidence="5" key="2">
    <citation type="submission" date="2022-06" db="UniProtKB">
        <authorList>
            <consortium name="EnsemblMetazoa"/>
        </authorList>
    </citation>
    <scope>IDENTIFICATION</scope>
    <source>
        <strain evidence="5">PS312</strain>
    </source>
</reference>
<organism evidence="5 6">
    <name type="scientific">Pristionchus pacificus</name>
    <name type="common">Parasitic nematode worm</name>
    <dbReference type="NCBI Taxonomy" id="54126"/>
    <lineage>
        <taxon>Eukaryota</taxon>
        <taxon>Metazoa</taxon>
        <taxon>Ecdysozoa</taxon>
        <taxon>Nematoda</taxon>
        <taxon>Chromadorea</taxon>
        <taxon>Rhabditida</taxon>
        <taxon>Rhabditina</taxon>
        <taxon>Diplogasteromorpha</taxon>
        <taxon>Diplogasteroidea</taxon>
        <taxon>Neodiplogasteridae</taxon>
        <taxon>Pristionchus</taxon>
    </lineage>
</organism>
<accession>A0A8R1UJI0</accession>
<evidence type="ECO:0000256" key="4">
    <source>
        <dbReference type="SAM" id="MobiDB-lite"/>
    </source>
</evidence>
<reference evidence="6" key="1">
    <citation type="journal article" date="2008" name="Nat. Genet.">
        <title>The Pristionchus pacificus genome provides a unique perspective on nematode lifestyle and parasitism.</title>
        <authorList>
            <person name="Dieterich C."/>
            <person name="Clifton S.W."/>
            <person name="Schuster L.N."/>
            <person name="Chinwalla A."/>
            <person name="Delehaunty K."/>
            <person name="Dinkelacker I."/>
            <person name="Fulton L."/>
            <person name="Fulton R."/>
            <person name="Godfrey J."/>
            <person name="Minx P."/>
            <person name="Mitreva M."/>
            <person name="Roeseler W."/>
            <person name="Tian H."/>
            <person name="Witte H."/>
            <person name="Yang S.P."/>
            <person name="Wilson R.K."/>
            <person name="Sommer R.J."/>
        </authorList>
    </citation>
    <scope>NUCLEOTIDE SEQUENCE [LARGE SCALE GENOMIC DNA]</scope>
    <source>
        <strain evidence="6">PS312</strain>
    </source>
</reference>
<gene>
    <name evidence="5" type="primary">WBGene00117419</name>
</gene>
<keyword evidence="2" id="KW-0547">Nucleotide-binding</keyword>
<keyword evidence="3" id="KW-0342">GTP-binding</keyword>
<feature type="region of interest" description="Disordered" evidence="4">
    <location>
        <begin position="88"/>
        <end position="184"/>
    </location>
</feature>